<accession>A0A9Q2D0N0</accession>
<keyword evidence="6" id="KW-0812">Transmembrane</keyword>
<dbReference type="CDD" id="cd02966">
    <property type="entry name" value="TlpA_like_family"/>
    <property type="match status" value="1"/>
</dbReference>
<gene>
    <name evidence="8" type="ORF">HNQ45_001275</name>
</gene>
<evidence type="ECO:0000256" key="2">
    <source>
        <dbReference type="ARBA" id="ARBA00022748"/>
    </source>
</evidence>
<name>A0A9Q2D0N0_9STAP</name>
<dbReference type="SUPFAM" id="SSF52833">
    <property type="entry name" value="Thioredoxin-like"/>
    <property type="match status" value="1"/>
</dbReference>
<keyword evidence="4" id="KW-1015">Disulfide bond</keyword>
<evidence type="ECO:0000256" key="1">
    <source>
        <dbReference type="ARBA" id="ARBA00004196"/>
    </source>
</evidence>
<reference evidence="8 9" key="1">
    <citation type="submission" date="2020-08" db="EMBL/GenBank/DDBJ databases">
        <title>Genomic Encyclopedia of Type Strains, Phase IV (KMG-IV): sequencing the most valuable type-strain genomes for metagenomic binning, comparative biology and taxonomic classification.</title>
        <authorList>
            <person name="Goeker M."/>
        </authorList>
    </citation>
    <scope>NUCLEOTIDE SEQUENCE [LARGE SCALE GENOMIC DNA]</scope>
    <source>
        <strain evidence="8 9">DSM 19163</strain>
    </source>
</reference>
<dbReference type="PROSITE" id="PS51352">
    <property type="entry name" value="THIOREDOXIN_2"/>
    <property type="match status" value="1"/>
</dbReference>
<keyword evidence="8" id="KW-0413">Isomerase</keyword>
<dbReference type="PANTHER" id="PTHR42852:SF6">
    <property type="entry name" value="THIOL:DISULFIDE INTERCHANGE PROTEIN DSBE"/>
    <property type="match status" value="1"/>
</dbReference>
<evidence type="ECO:0000259" key="7">
    <source>
        <dbReference type="PROSITE" id="PS51352"/>
    </source>
</evidence>
<protein>
    <submittedName>
        <fullName evidence="8">Thiol-disulfide isomerase/thioredoxin</fullName>
    </submittedName>
</protein>
<comment type="subcellular location">
    <subcellularLocation>
        <location evidence="1">Cell envelope</location>
    </subcellularLocation>
</comment>
<dbReference type="AlphaFoldDB" id="A0A9Q2D0N0"/>
<evidence type="ECO:0000256" key="4">
    <source>
        <dbReference type="ARBA" id="ARBA00023157"/>
    </source>
</evidence>
<dbReference type="InterPro" id="IPR013766">
    <property type="entry name" value="Thioredoxin_domain"/>
</dbReference>
<dbReference type="Pfam" id="PF00578">
    <property type="entry name" value="AhpC-TSA"/>
    <property type="match status" value="1"/>
</dbReference>
<keyword evidence="3" id="KW-0735">Signal-anchor</keyword>
<dbReference type="GO" id="GO:0016491">
    <property type="term" value="F:oxidoreductase activity"/>
    <property type="evidence" value="ECO:0007669"/>
    <property type="project" value="InterPro"/>
</dbReference>
<keyword evidence="2" id="KW-0201">Cytochrome c-type biogenesis</keyword>
<keyword evidence="6" id="KW-0472">Membrane</keyword>
<dbReference type="GO" id="GO:0016209">
    <property type="term" value="F:antioxidant activity"/>
    <property type="evidence" value="ECO:0007669"/>
    <property type="project" value="InterPro"/>
</dbReference>
<dbReference type="PANTHER" id="PTHR42852">
    <property type="entry name" value="THIOL:DISULFIDE INTERCHANGE PROTEIN DSBE"/>
    <property type="match status" value="1"/>
</dbReference>
<dbReference type="InterPro" id="IPR036249">
    <property type="entry name" value="Thioredoxin-like_sf"/>
</dbReference>
<dbReference type="InterPro" id="IPR050553">
    <property type="entry name" value="Thioredoxin_ResA/DsbE_sf"/>
</dbReference>
<dbReference type="GO" id="GO:0030313">
    <property type="term" value="C:cell envelope"/>
    <property type="evidence" value="ECO:0007669"/>
    <property type="project" value="UniProtKB-SubCell"/>
</dbReference>
<feature type="transmembrane region" description="Helical" evidence="6">
    <location>
        <begin position="7"/>
        <end position="27"/>
    </location>
</feature>
<dbReference type="Proteomes" id="UP000579136">
    <property type="component" value="Unassembled WGS sequence"/>
</dbReference>
<dbReference type="Gene3D" id="3.40.30.10">
    <property type="entry name" value="Glutaredoxin"/>
    <property type="match status" value="1"/>
</dbReference>
<dbReference type="GO" id="GO:0016853">
    <property type="term" value="F:isomerase activity"/>
    <property type="evidence" value="ECO:0007669"/>
    <property type="project" value="UniProtKB-KW"/>
</dbReference>
<keyword evidence="5" id="KW-0676">Redox-active center</keyword>
<evidence type="ECO:0000256" key="3">
    <source>
        <dbReference type="ARBA" id="ARBA00022968"/>
    </source>
</evidence>
<evidence type="ECO:0000256" key="5">
    <source>
        <dbReference type="ARBA" id="ARBA00023284"/>
    </source>
</evidence>
<dbReference type="RefSeq" id="WP_183674796.1">
    <property type="nucleotide sequence ID" value="NZ_CBCRYX010000008.1"/>
</dbReference>
<evidence type="ECO:0000256" key="6">
    <source>
        <dbReference type="SAM" id="Phobius"/>
    </source>
</evidence>
<dbReference type="EMBL" id="JACHHF010000007">
    <property type="protein sequence ID" value="MBB5176387.1"/>
    <property type="molecule type" value="Genomic_DNA"/>
</dbReference>
<dbReference type="InterPro" id="IPR000866">
    <property type="entry name" value="AhpC/TSA"/>
</dbReference>
<feature type="domain" description="Thioredoxin" evidence="7">
    <location>
        <begin position="36"/>
        <end position="177"/>
    </location>
</feature>
<proteinExistence type="predicted"/>
<evidence type="ECO:0000313" key="9">
    <source>
        <dbReference type="Proteomes" id="UP000579136"/>
    </source>
</evidence>
<keyword evidence="9" id="KW-1185">Reference proteome</keyword>
<organism evidence="8 9">
    <name type="scientific">Nosocomiicoccus ampullae</name>
    <dbReference type="NCBI Taxonomy" id="489910"/>
    <lineage>
        <taxon>Bacteria</taxon>
        <taxon>Bacillati</taxon>
        <taxon>Bacillota</taxon>
        <taxon>Bacilli</taxon>
        <taxon>Bacillales</taxon>
        <taxon>Staphylococcaceae</taxon>
        <taxon>Nosocomiicoccus</taxon>
    </lineage>
</organism>
<evidence type="ECO:0000313" key="8">
    <source>
        <dbReference type="EMBL" id="MBB5176387.1"/>
    </source>
</evidence>
<sequence>MNKKARNILRITIIVGIVILTAATLWFNFSSKNQSTKVGDTAIDFKLKTTDGEDVHLYDITKDKGVILNFWGTWCKPCREEMPDLNEAYVTADNDDFIIITVNVSENSQQINQFLSGLPEEISLPMAMDKDRSVTQAYNVGPLPTTIAVDKNNKIVKKQEYQLTKEDIQDFINEVTD</sequence>
<comment type="caution">
    <text evidence="8">The sequence shown here is derived from an EMBL/GenBank/DDBJ whole genome shotgun (WGS) entry which is preliminary data.</text>
</comment>
<keyword evidence="6" id="KW-1133">Transmembrane helix</keyword>
<dbReference type="GO" id="GO:0017004">
    <property type="term" value="P:cytochrome complex assembly"/>
    <property type="evidence" value="ECO:0007669"/>
    <property type="project" value="UniProtKB-KW"/>
</dbReference>